<dbReference type="EMBL" id="BMAC01000036">
    <property type="protein sequence ID" value="GFP82009.1"/>
    <property type="molecule type" value="Genomic_DNA"/>
</dbReference>
<dbReference type="AlphaFoldDB" id="A0A830B9T3"/>
<organism evidence="2 3">
    <name type="scientific">Phtheirospermum japonicum</name>
    <dbReference type="NCBI Taxonomy" id="374723"/>
    <lineage>
        <taxon>Eukaryota</taxon>
        <taxon>Viridiplantae</taxon>
        <taxon>Streptophyta</taxon>
        <taxon>Embryophyta</taxon>
        <taxon>Tracheophyta</taxon>
        <taxon>Spermatophyta</taxon>
        <taxon>Magnoliopsida</taxon>
        <taxon>eudicotyledons</taxon>
        <taxon>Gunneridae</taxon>
        <taxon>Pentapetalae</taxon>
        <taxon>asterids</taxon>
        <taxon>lamiids</taxon>
        <taxon>Lamiales</taxon>
        <taxon>Orobanchaceae</taxon>
        <taxon>Orobanchaceae incertae sedis</taxon>
        <taxon>Phtheirospermum</taxon>
    </lineage>
</organism>
<feature type="region of interest" description="Disordered" evidence="1">
    <location>
        <begin position="1"/>
        <end position="23"/>
    </location>
</feature>
<sequence length="61" mass="6723">MTTITITTTTTTTTTTDMMRRSRKRNAAVVKRGRQHMRVQCVGALANIPIQARAQLYGGGE</sequence>
<evidence type="ECO:0000313" key="3">
    <source>
        <dbReference type="Proteomes" id="UP000653305"/>
    </source>
</evidence>
<comment type="caution">
    <text evidence="2">The sequence shown here is derived from an EMBL/GenBank/DDBJ whole genome shotgun (WGS) entry which is preliminary data.</text>
</comment>
<proteinExistence type="predicted"/>
<reference evidence="2" key="1">
    <citation type="submission" date="2020-07" db="EMBL/GenBank/DDBJ databases">
        <title>Ethylene signaling mediates host invasion by parasitic plants.</title>
        <authorList>
            <person name="Yoshida S."/>
        </authorList>
    </citation>
    <scope>NUCLEOTIDE SEQUENCE</scope>
    <source>
        <strain evidence="2">Okayama</strain>
    </source>
</reference>
<name>A0A830B9T3_9LAMI</name>
<keyword evidence="3" id="KW-1185">Reference proteome</keyword>
<dbReference type="Proteomes" id="UP000653305">
    <property type="component" value="Unassembled WGS sequence"/>
</dbReference>
<evidence type="ECO:0000256" key="1">
    <source>
        <dbReference type="SAM" id="MobiDB-lite"/>
    </source>
</evidence>
<protein>
    <submittedName>
        <fullName evidence="2">Uncharacterized protein</fullName>
    </submittedName>
</protein>
<feature type="compositionally biased region" description="Low complexity" evidence="1">
    <location>
        <begin position="1"/>
        <end position="16"/>
    </location>
</feature>
<evidence type="ECO:0000313" key="2">
    <source>
        <dbReference type="EMBL" id="GFP82009.1"/>
    </source>
</evidence>
<gene>
    <name evidence="2" type="ORF">PHJA_000344200</name>
</gene>
<accession>A0A830B9T3</accession>